<organism evidence="3 4">
    <name type="scientific">Candidatus Komeilibacteria bacterium CG11_big_fil_rev_8_21_14_0_20_36_20</name>
    <dbReference type="NCBI Taxonomy" id="1974477"/>
    <lineage>
        <taxon>Bacteria</taxon>
        <taxon>Candidatus Komeiliibacteriota</taxon>
    </lineage>
</organism>
<dbReference type="Pfam" id="PF02397">
    <property type="entry name" value="Bac_transf"/>
    <property type="match status" value="1"/>
</dbReference>
<comment type="caution">
    <text evidence="3">The sequence shown here is derived from an EMBL/GenBank/DDBJ whole genome shotgun (WGS) entry which is preliminary data.</text>
</comment>
<dbReference type="PANTHER" id="PTHR30576">
    <property type="entry name" value="COLANIC BIOSYNTHESIS UDP-GLUCOSE LIPID CARRIER TRANSFERASE"/>
    <property type="match status" value="1"/>
</dbReference>
<dbReference type="EMBL" id="PCWQ01000008">
    <property type="protein sequence ID" value="PIR06886.1"/>
    <property type="molecule type" value="Genomic_DNA"/>
</dbReference>
<name>A0A2H0NFN2_9BACT</name>
<dbReference type="InterPro" id="IPR003362">
    <property type="entry name" value="Bact_transf"/>
</dbReference>
<evidence type="ECO:0000313" key="4">
    <source>
        <dbReference type="Proteomes" id="UP000230564"/>
    </source>
</evidence>
<sequence length="195" mass="22892">MIFLNNYSHYFAFINFDFNLDCHWAYFDRQFFAPLFYGETRISQGQPFNFRKFNVFKPEVIAELKKEKKFIHTKVLEHDHHSLTFLGRVLQKIYLDELPQFFNILKGDLSVVGPRPVNLEVYQKGLQRGLTTKKVIKAGLTGSFQSQKGSTKKTDAELDAEYVSYCLKNPTWKIVIFDIKIIFRTVFVIFRAQGI</sequence>
<dbReference type="PANTHER" id="PTHR30576:SF0">
    <property type="entry name" value="UNDECAPRENYL-PHOSPHATE N-ACETYLGALACTOSAMINYL 1-PHOSPHATE TRANSFERASE-RELATED"/>
    <property type="match status" value="1"/>
</dbReference>
<feature type="domain" description="Bacterial sugar transferase" evidence="2">
    <location>
        <begin position="33"/>
        <end position="190"/>
    </location>
</feature>
<gene>
    <name evidence="3" type="ORF">COV55_02155</name>
</gene>
<evidence type="ECO:0000313" key="3">
    <source>
        <dbReference type="EMBL" id="PIR06886.1"/>
    </source>
</evidence>
<accession>A0A2H0NFN2</accession>
<dbReference type="Proteomes" id="UP000230564">
    <property type="component" value="Unassembled WGS sequence"/>
</dbReference>
<evidence type="ECO:0000259" key="2">
    <source>
        <dbReference type="Pfam" id="PF02397"/>
    </source>
</evidence>
<comment type="similarity">
    <text evidence="1">Belongs to the bacterial sugar transferase family.</text>
</comment>
<dbReference type="GO" id="GO:0016780">
    <property type="term" value="F:phosphotransferase activity, for other substituted phosphate groups"/>
    <property type="evidence" value="ECO:0007669"/>
    <property type="project" value="TreeGrafter"/>
</dbReference>
<proteinExistence type="inferred from homology"/>
<evidence type="ECO:0000256" key="1">
    <source>
        <dbReference type="ARBA" id="ARBA00006464"/>
    </source>
</evidence>
<dbReference type="AlphaFoldDB" id="A0A2H0NFN2"/>
<protein>
    <recommendedName>
        <fullName evidence="2">Bacterial sugar transferase domain-containing protein</fullName>
    </recommendedName>
</protein>
<reference evidence="3 4" key="1">
    <citation type="submission" date="2017-09" db="EMBL/GenBank/DDBJ databases">
        <title>Depth-based differentiation of microbial function through sediment-hosted aquifers and enrichment of novel symbionts in the deep terrestrial subsurface.</title>
        <authorList>
            <person name="Probst A.J."/>
            <person name="Ladd B."/>
            <person name="Jarett J.K."/>
            <person name="Geller-Mcgrath D.E."/>
            <person name="Sieber C.M."/>
            <person name="Emerson J.B."/>
            <person name="Anantharaman K."/>
            <person name="Thomas B.C."/>
            <person name="Malmstrom R."/>
            <person name="Stieglmeier M."/>
            <person name="Klingl A."/>
            <person name="Woyke T."/>
            <person name="Ryan C.M."/>
            <person name="Banfield J.F."/>
        </authorList>
    </citation>
    <scope>NUCLEOTIDE SEQUENCE [LARGE SCALE GENOMIC DNA]</scope>
    <source>
        <strain evidence="3">CG11_big_fil_rev_8_21_14_0_20_36_20</strain>
    </source>
</reference>